<name>A0A0X8FBC1_9LACT</name>
<evidence type="ECO:0000256" key="1">
    <source>
        <dbReference type="ARBA" id="ARBA00001974"/>
    </source>
</evidence>
<dbReference type="SUPFAM" id="SSF51905">
    <property type="entry name" value="FAD/NAD(P)-binding domain"/>
    <property type="match status" value="1"/>
</dbReference>
<dbReference type="GO" id="GO:0005737">
    <property type="term" value="C:cytoplasm"/>
    <property type="evidence" value="ECO:0007669"/>
    <property type="project" value="TreeGrafter"/>
</dbReference>
<keyword evidence="4" id="KW-0560">Oxidoreductase</keyword>
<evidence type="ECO:0000313" key="7">
    <source>
        <dbReference type="EMBL" id="PKZ22379.1"/>
    </source>
</evidence>
<dbReference type="GO" id="GO:0016491">
    <property type="term" value="F:oxidoreductase activity"/>
    <property type="evidence" value="ECO:0007669"/>
    <property type="project" value="UniProtKB-KW"/>
</dbReference>
<evidence type="ECO:0000313" key="9">
    <source>
        <dbReference type="Proteomes" id="UP000234239"/>
    </source>
</evidence>
<dbReference type="PANTHER" id="PTHR13847">
    <property type="entry name" value="SARCOSINE DEHYDROGENASE-RELATED"/>
    <property type="match status" value="1"/>
</dbReference>
<organism evidence="6 8">
    <name type="scientific">Aerococcus sanguinicola</name>
    <dbReference type="NCBI Taxonomy" id="119206"/>
    <lineage>
        <taxon>Bacteria</taxon>
        <taxon>Bacillati</taxon>
        <taxon>Bacillota</taxon>
        <taxon>Bacilli</taxon>
        <taxon>Lactobacillales</taxon>
        <taxon>Aerococcaceae</taxon>
        <taxon>Aerococcus</taxon>
    </lineage>
</organism>
<dbReference type="InterPro" id="IPR006076">
    <property type="entry name" value="FAD-dep_OxRdtase"/>
</dbReference>
<evidence type="ECO:0000313" key="8">
    <source>
        <dbReference type="Proteomes" id="UP000069912"/>
    </source>
</evidence>
<sequence length="371" mass="40865">MKIAVIGGGIVGSTAAFYLSQNPDIDLSLYDYGVGQASKAAAGIICPWFSQRRNKAWYRLANAGAHFYPEMLQDLEAAGQPSQAYQDKETWLLKKRPSTREDVYQIALSRRPEAPLIGDIEILTPAQQSAQLDEWTYDQDLVAIRQGAAIVDGQGLCEDLQAAATKNGMTSYQAKVQIDFQDDQILVITEDDQSQTFDQVILATGAWLGDLLQPHGYQVDVRPQKGMLTVYDRDVSDWPLIMPEGEADIIPHGQDTLYLGATHENDKGFDLEPDMASMANIFDTVRTIIPAIDPEDYRGIKVGTRAYTSDYAPFYGPVPGHSNLYAASGLGSSGLTTGPIIGYQLAQACQDKPQRLNPEDYDTSPYLEQRV</sequence>
<dbReference type="Proteomes" id="UP000069912">
    <property type="component" value="Chromosome"/>
</dbReference>
<dbReference type="SUPFAM" id="SSF54373">
    <property type="entry name" value="FAD-linked reductases, C-terminal domain"/>
    <property type="match status" value="1"/>
</dbReference>
<dbReference type="EMBL" id="PKGY01000002">
    <property type="protein sequence ID" value="PKZ22379.1"/>
    <property type="molecule type" value="Genomic_DNA"/>
</dbReference>
<protein>
    <submittedName>
        <fullName evidence="6 7">Oxidoreductase</fullName>
    </submittedName>
</protein>
<reference evidence="7 9" key="3">
    <citation type="submission" date="2017-12" db="EMBL/GenBank/DDBJ databases">
        <title>Phylogenetic diversity of female urinary microbiome.</title>
        <authorList>
            <person name="Thomas-White K."/>
            <person name="Wolfe A.J."/>
        </authorList>
    </citation>
    <scope>NUCLEOTIDE SEQUENCE [LARGE SCALE GENOMIC DNA]</scope>
    <source>
        <strain evidence="7 9">UMB0139</strain>
    </source>
</reference>
<keyword evidence="8" id="KW-1185">Reference proteome</keyword>
<evidence type="ECO:0000313" key="6">
    <source>
        <dbReference type="EMBL" id="AMB94203.1"/>
    </source>
</evidence>
<dbReference type="AlphaFoldDB" id="A0A0X8FBC1"/>
<evidence type="ECO:0000256" key="4">
    <source>
        <dbReference type="ARBA" id="ARBA00023002"/>
    </source>
</evidence>
<evidence type="ECO:0000259" key="5">
    <source>
        <dbReference type="Pfam" id="PF01266"/>
    </source>
</evidence>
<gene>
    <name evidence="6" type="ORF">AWM72_05255</name>
    <name evidence="7" type="ORF">CYJ28_04490</name>
</gene>
<dbReference type="InterPro" id="IPR036188">
    <property type="entry name" value="FAD/NAD-bd_sf"/>
</dbReference>
<dbReference type="PANTHER" id="PTHR13847:SF286">
    <property type="entry name" value="D-AMINO ACID DEHYDROGENASE"/>
    <property type="match status" value="1"/>
</dbReference>
<keyword evidence="3" id="KW-0285">Flavoprotein</keyword>
<feature type="domain" description="FAD dependent oxidoreductase" evidence="5">
    <location>
        <begin position="2"/>
        <end position="347"/>
    </location>
</feature>
<dbReference type="OrthoDB" id="9805337at2"/>
<dbReference type="Gene3D" id="3.30.9.10">
    <property type="entry name" value="D-Amino Acid Oxidase, subunit A, domain 2"/>
    <property type="match status" value="1"/>
</dbReference>
<dbReference type="Gene3D" id="3.50.50.60">
    <property type="entry name" value="FAD/NAD(P)-binding domain"/>
    <property type="match status" value="1"/>
</dbReference>
<dbReference type="EMBL" id="CP014160">
    <property type="protein sequence ID" value="AMB94203.1"/>
    <property type="molecule type" value="Genomic_DNA"/>
</dbReference>
<dbReference type="RefSeq" id="WP_067974335.1">
    <property type="nucleotide sequence ID" value="NZ_CAJHKM010000001.1"/>
</dbReference>
<dbReference type="GeneID" id="92903471"/>
<dbReference type="Pfam" id="PF01266">
    <property type="entry name" value="DAO"/>
    <property type="match status" value="1"/>
</dbReference>
<evidence type="ECO:0000256" key="2">
    <source>
        <dbReference type="ARBA" id="ARBA00009410"/>
    </source>
</evidence>
<evidence type="ECO:0000256" key="3">
    <source>
        <dbReference type="ARBA" id="ARBA00022630"/>
    </source>
</evidence>
<reference evidence="6 8" key="1">
    <citation type="journal article" date="2016" name="Genome Announc.">
        <title>Complete Genome Sequences of Aerococcus christensenii CCUG 28831T, Aerococcus sanguinicola CCUG 43001T, Aerococcus urinae CCUG 36881T, Aerococcus urinaeequi CCUG 28094T, Aerococcus urinaehominis CCUG 42038 BT, and Aerococcus viridans CCUG 4311T.</title>
        <authorList>
            <person name="Carkaci D."/>
            <person name="Dargis R."/>
            <person name="Nielsen X.C."/>
            <person name="Skovgaard O."/>
            <person name="Fuursted K."/>
            <person name="Christensen J.J."/>
        </authorList>
    </citation>
    <scope>NUCLEOTIDE SEQUENCE [LARGE SCALE GENOMIC DNA]</scope>
    <source>
        <strain evidence="6 8">CCUG43001</strain>
    </source>
</reference>
<comment type="similarity">
    <text evidence="2">Belongs to the DadA oxidoreductase family.</text>
</comment>
<dbReference type="KEGG" id="asan:AWM72_05255"/>
<reference evidence="8" key="2">
    <citation type="submission" date="2016-01" db="EMBL/GenBank/DDBJ databases">
        <title>Six Aerococcus type strain genome sequencing and assembly using PacBio and Illumina Hiseq.</title>
        <authorList>
            <person name="Carkaci D."/>
            <person name="Dargis R."/>
            <person name="Nielsen X.C."/>
            <person name="Skovgaard O."/>
            <person name="Fuursted K."/>
            <person name="Christensen J.J."/>
        </authorList>
    </citation>
    <scope>NUCLEOTIDE SEQUENCE [LARGE SCALE GENOMIC DNA]</scope>
    <source>
        <strain evidence="8">CCUG43001</strain>
    </source>
</reference>
<accession>A0A0X8FBC1</accession>
<comment type="cofactor">
    <cofactor evidence="1">
        <name>FAD</name>
        <dbReference type="ChEBI" id="CHEBI:57692"/>
    </cofactor>
</comment>
<dbReference type="Proteomes" id="UP000234239">
    <property type="component" value="Unassembled WGS sequence"/>
</dbReference>
<proteinExistence type="inferred from homology"/>